<gene>
    <name evidence="2" type="ORF">M5X19_10925</name>
</gene>
<evidence type="ECO:0000256" key="1">
    <source>
        <dbReference type="SAM" id="Phobius"/>
    </source>
</evidence>
<protein>
    <submittedName>
        <fullName evidence="2">Ferric reductase</fullName>
    </submittedName>
</protein>
<name>A0ABT4GB38_9BACL</name>
<sequence length="174" mass="19986">MAQVLLQLPTWLIIRVLGVSSYMLLFFGMCAGVFYSMPKIPKTFKIQLYRFHHLFVWSSFIAAILHALFLIIDTFSPFSISEILIPFTAKTWSYGNGLGTVVLYGLLIVLLSSDFRQFINRKLWKLIHFISYPMFIFAMIHGMGGGTDTELLIVMYFLTGIIMVSLFIMRFSAK</sequence>
<feature type="transmembrane region" description="Helical" evidence="1">
    <location>
        <begin position="54"/>
        <end position="72"/>
    </location>
</feature>
<comment type="caution">
    <text evidence="2">The sequence shown here is derived from an EMBL/GenBank/DDBJ whole genome shotgun (WGS) entry which is preliminary data.</text>
</comment>
<proteinExistence type="predicted"/>
<keyword evidence="1" id="KW-0472">Membrane</keyword>
<feature type="transmembrane region" description="Helical" evidence="1">
    <location>
        <begin position="12"/>
        <end position="34"/>
    </location>
</feature>
<dbReference type="Proteomes" id="UP001527099">
    <property type="component" value="Unassembled WGS sequence"/>
</dbReference>
<keyword evidence="1" id="KW-1133">Transmembrane helix</keyword>
<accession>A0ABT4GB38</accession>
<organism evidence="2 3">
    <name type="scientific">Paenibacillus alginolyticus</name>
    <dbReference type="NCBI Taxonomy" id="59839"/>
    <lineage>
        <taxon>Bacteria</taxon>
        <taxon>Bacillati</taxon>
        <taxon>Bacillota</taxon>
        <taxon>Bacilli</taxon>
        <taxon>Bacillales</taxon>
        <taxon>Paenibacillaceae</taxon>
        <taxon>Paenibacillus</taxon>
    </lineage>
</organism>
<dbReference type="EMBL" id="JAMDMX010000033">
    <property type="protein sequence ID" value="MCY9693401.1"/>
    <property type="molecule type" value="Genomic_DNA"/>
</dbReference>
<reference evidence="2 3" key="1">
    <citation type="submission" date="2022-05" db="EMBL/GenBank/DDBJ databases">
        <title>Genome Sequencing of Bee-Associated Microbes.</title>
        <authorList>
            <person name="Dunlap C."/>
        </authorList>
    </citation>
    <scope>NUCLEOTIDE SEQUENCE [LARGE SCALE GENOMIC DNA]</scope>
    <source>
        <strain evidence="2 3">NRRL B-14421</strain>
    </source>
</reference>
<dbReference type="RefSeq" id="WP_268614943.1">
    <property type="nucleotide sequence ID" value="NZ_JAMDMX010000033.1"/>
</dbReference>
<evidence type="ECO:0000313" key="3">
    <source>
        <dbReference type="Proteomes" id="UP001527099"/>
    </source>
</evidence>
<feature type="transmembrane region" description="Helical" evidence="1">
    <location>
        <begin position="153"/>
        <end position="173"/>
    </location>
</feature>
<keyword evidence="3" id="KW-1185">Reference proteome</keyword>
<evidence type="ECO:0000313" key="2">
    <source>
        <dbReference type="EMBL" id="MCY9693401.1"/>
    </source>
</evidence>
<keyword evidence="1" id="KW-0812">Transmembrane</keyword>
<feature type="transmembrane region" description="Helical" evidence="1">
    <location>
        <begin position="123"/>
        <end position="141"/>
    </location>
</feature>
<feature type="transmembrane region" description="Helical" evidence="1">
    <location>
        <begin position="92"/>
        <end position="111"/>
    </location>
</feature>